<accession>A0A382ZMY3</accession>
<organism evidence="1">
    <name type="scientific">marine metagenome</name>
    <dbReference type="NCBI Taxonomy" id="408172"/>
    <lineage>
        <taxon>unclassified sequences</taxon>
        <taxon>metagenomes</taxon>
        <taxon>ecological metagenomes</taxon>
    </lineage>
</organism>
<evidence type="ECO:0000313" key="1">
    <source>
        <dbReference type="EMBL" id="SVD96640.1"/>
    </source>
</evidence>
<name>A0A382ZMY3_9ZZZZ</name>
<sequence length="89" mass="10177">MAEQDQLVLPKPMEHLTDEEWEDAGFTRTQFEDRWRARLERDRFSPVTGSPAPDFILEVLTSEGNRSGKLFQLSSLFGKPVGLIFGSYT</sequence>
<protein>
    <submittedName>
        <fullName evidence="1">Uncharacterized protein</fullName>
    </submittedName>
</protein>
<dbReference type="AlphaFoldDB" id="A0A382ZMY3"/>
<gene>
    <name evidence="1" type="ORF">METZ01_LOCUS449494</name>
</gene>
<dbReference type="EMBL" id="UINC01185098">
    <property type="protein sequence ID" value="SVD96640.1"/>
    <property type="molecule type" value="Genomic_DNA"/>
</dbReference>
<reference evidence="1" key="1">
    <citation type="submission" date="2018-05" db="EMBL/GenBank/DDBJ databases">
        <authorList>
            <person name="Lanie J.A."/>
            <person name="Ng W.-L."/>
            <person name="Kazmierczak K.M."/>
            <person name="Andrzejewski T.M."/>
            <person name="Davidsen T.M."/>
            <person name="Wayne K.J."/>
            <person name="Tettelin H."/>
            <person name="Glass J.I."/>
            <person name="Rusch D."/>
            <person name="Podicherti R."/>
            <person name="Tsui H.-C.T."/>
            <person name="Winkler M.E."/>
        </authorList>
    </citation>
    <scope>NUCLEOTIDE SEQUENCE</scope>
</reference>
<proteinExistence type="predicted"/>